<organism evidence="1 2">
    <name type="scientific">Goodea atripinnis</name>
    <dbReference type="NCBI Taxonomy" id="208336"/>
    <lineage>
        <taxon>Eukaryota</taxon>
        <taxon>Metazoa</taxon>
        <taxon>Chordata</taxon>
        <taxon>Craniata</taxon>
        <taxon>Vertebrata</taxon>
        <taxon>Euteleostomi</taxon>
        <taxon>Actinopterygii</taxon>
        <taxon>Neopterygii</taxon>
        <taxon>Teleostei</taxon>
        <taxon>Neoteleostei</taxon>
        <taxon>Acanthomorphata</taxon>
        <taxon>Ovalentaria</taxon>
        <taxon>Atherinomorphae</taxon>
        <taxon>Cyprinodontiformes</taxon>
        <taxon>Goodeidae</taxon>
        <taxon>Goodea</taxon>
    </lineage>
</organism>
<proteinExistence type="predicted"/>
<keyword evidence="2" id="KW-1185">Reference proteome</keyword>
<protein>
    <submittedName>
        <fullName evidence="1">Uncharacterized protein</fullName>
    </submittedName>
</protein>
<name>A0ABV0P3A0_9TELE</name>
<dbReference type="EMBL" id="JAHRIO010060628">
    <property type="protein sequence ID" value="MEQ2178144.1"/>
    <property type="molecule type" value="Genomic_DNA"/>
</dbReference>
<sequence length="102" mass="10678">MECACSPCACVGSHRVPRLPPTAKNMTVRLTGLSKLPLGVSAWLFVLYVSVLPCNGLATSPGCTLPLARGPLEIGTSSPVTHYGISGTEDEVISNHMLNILS</sequence>
<comment type="caution">
    <text evidence="1">The sequence shown here is derived from an EMBL/GenBank/DDBJ whole genome shotgun (WGS) entry which is preliminary data.</text>
</comment>
<gene>
    <name evidence="1" type="ORF">GOODEAATRI_010952</name>
</gene>
<accession>A0ABV0P3A0</accession>
<evidence type="ECO:0000313" key="1">
    <source>
        <dbReference type="EMBL" id="MEQ2178144.1"/>
    </source>
</evidence>
<reference evidence="1 2" key="1">
    <citation type="submission" date="2021-06" db="EMBL/GenBank/DDBJ databases">
        <authorList>
            <person name="Palmer J.M."/>
        </authorList>
    </citation>
    <scope>NUCLEOTIDE SEQUENCE [LARGE SCALE GENOMIC DNA]</scope>
    <source>
        <strain evidence="1 2">GA_2019</strain>
        <tissue evidence="1">Muscle</tissue>
    </source>
</reference>
<evidence type="ECO:0000313" key="2">
    <source>
        <dbReference type="Proteomes" id="UP001476798"/>
    </source>
</evidence>
<dbReference type="Proteomes" id="UP001476798">
    <property type="component" value="Unassembled WGS sequence"/>
</dbReference>